<proteinExistence type="predicted"/>
<dbReference type="RefSeq" id="WP_106064531.1">
    <property type="nucleotide sequence ID" value="NZ_PVXO01000066.1"/>
</dbReference>
<sequence>MEYYSQKELEGALKLISSTISKCEKMQLKFEEGTSQYSLLKNRIKALYASKDFIENEISNL</sequence>
<dbReference type="Proteomes" id="UP000239706">
    <property type="component" value="Unassembled WGS sequence"/>
</dbReference>
<organism evidence="1 2">
    <name type="scientific">Clostridium liquoris</name>
    <dbReference type="NCBI Taxonomy" id="1289519"/>
    <lineage>
        <taxon>Bacteria</taxon>
        <taxon>Bacillati</taxon>
        <taxon>Bacillota</taxon>
        <taxon>Clostridia</taxon>
        <taxon>Eubacteriales</taxon>
        <taxon>Clostridiaceae</taxon>
        <taxon>Clostridium</taxon>
    </lineage>
</organism>
<protein>
    <submittedName>
        <fullName evidence="1">Uncharacterized protein</fullName>
    </submittedName>
</protein>
<evidence type="ECO:0000313" key="1">
    <source>
        <dbReference type="EMBL" id="PRR77323.1"/>
    </source>
</evidence>
<dbReference type="AlphaFoldDB" id="A0A2T0B1C3"/>
<name>A0A2T0B1C3_9CLOT</name>
<accession>A0A2T0B1C3</accession>
<comment type="caution">
    <text evidence="1">The sequence shown here is derived from an EMBL/GenBank/DDBJ whole genome shotgun (WGS) entry which is preliminary data.</text>
</comment>
<reference evidence="1 2" key="1">
    <citation type="submission" date="2018-03" db="EMBL/GenBank/DDBJ databases">
        <title>Genome sequence of Clostridium liquoris DSM 100320.</title>
        <authorList>
            <person name="Poehlein A."/>
            <person name="Daniel R."/>
        </authorList>
    </citation>
    <scope>NUCLEOTIDE SEQUENCE [LARGE SCALE GENOMIC DNA]</scope>
    <source>
        <strain evidence="1 2">DSM 100320</strain>
    </source>
</reference>
<evidence type="ECO:0000313" key="2">
    <source>
        <dbReference type="Proteomes" id="UP000239706"/>
    </source>
</evidence>
<dbReference type="OrthoDB" id="2313808at2"/>
<dbReference type="EMBL" id="PVXO01000066">
    <property type="protein sequence ID" value="PRR77323.1"/>
    <property type="molecule type" value="Genomic_DNA"/>
</dbReference>
<keyword evidence="2" id="KW-1185">Reference proteome</keyword>
<gene>
    <name evidence="1" type="ORF">CLLI_24960</name>
</gene>